<name>A0A3A6QAI2_9EURY</name>
<dbReference type="RefSeq" id="WP_120084448.1">
    <property type="nucleotide sequence ID" value="NZ_QMDW01000008.1"/>
</dbReference>
<evidence type="ECO:0000256" key="5">
    <source>
        <dbReference type="ARBA" id="ARBA00022842"/>
    </source>
</evidence>
<dbReference type="Pfam" id="PF12804">
    <property type="entry name" value="NTP_transf_3"/>
    <property type="match status" value="1"/>
</dbReference>
<evidence type="ECO:0000256" key="2">
    <source>
        <dbReference type="ARBA" id="ARBA00022679"/>
    </source>
</evidence>
<keyword evidence="3 8" id="KW-0479">Metal-binding</keyword>
<feature type="binding site" evidence="8">
    <location>
        <position position="101"/>
    </location>
    <ligand>
        <name>GTP</name>
        <dbReference type="ChEBI" id="CHEBI:37565"/>
    </ligand>
</feature>
<organism evidence="11 12">
    <name type="scientific">Halonotius pteroides</name>
    <dbReference type="NCBI Taxonomy" id="268735"/>
    <lineage>
        <taxon>Archaea</taxon>
        <taxon>Methanobacteriati</taxon>
        <taxon>Methanobacteriota</taxon>
        <taxon>Stenosarchaea group</taxon>
        <taxon>Halobacteria</taxon>
        <taxon>Halobacteriales</taxon>
        <taxon>Haloferacaceae</taxon>
        <taxon>Halonotius</taxon>
    </lineage>
</organism>
<comment type="function">
    <text evidence="8">Transfers a GMP moiety from GTP to Mo-molybdopterin (Mo-MPT) cofactor (Moco or molybdenum cofactor) to form Mo-molybdopterin guanine dinucleotide (Mo-MGD) cofactor.</text>
</comment>
<keyword evidence="12" id="KW-1185">Reference proteome</keyword>
<evidence type="ECO:0000256" key="4">
    <source>
        <dbReference type="ARBA" id="ARBA00022741"/>
    </source>
</evidence>
<comment type="caution">
    <text evidence="11">The sequence shown here is derived from an EMBL/GenBank/DDBJ whole genome shotgun (WGS) entry which is preliminary data.</text>
</comment>
<dbReference type="EC" id="2.7.7.77" evidence="8"/>
<accession>A0A3A6QAI2</accession>
<keyword evidence="2 8" id="KW-0808">Transferase</keyword>
<evidence type="ECO:0000256" key="3">
    <source>
        <dbReference type="ARBA" id="ARBA00022723"/>
    </source>
</evidence>
<comment type="domain">
    <text evidence="8">The N-terminal domain determines nucleotide recognition and specific binding, while the C-terminal domain determines the specific binding to the target protein.</text>
</comment>
<comment type="cofactor">
    <cofactor evidence="8">
        <name>Mg(2+)</name>
        <dbReference type="ChEBI" id="CHEBI:18420"/>
    </cofactor>
</comment>
<evidence type="ECO:0000256" key="6">
    <source>
        <dbReference type="ARBA" id="ARBA00023134"/>
    </source>
</evidence>
<feature type="binding site" evidence="8">
    <location>
        <position position="130"/>
    </location>
    <ligand>
        <name>GTP</name>
        <dbReference type="ChEBI" id="CHEBI:37565"/>
    </ligand>
</feature>
<keyword evidence="6 8" id="KW-0342">GTP-binding</keyword>
<sequence>MGGDTVSLTDGDNVSESPSTDDDAAATHADTGRAGVILAGGRSERFPTIDKALAPLDGTPLLRRVADALSPTVEELIINCRRDQQAAFAEVVSSDPRFAIDPVADRGPLAGLRTALSATEATYAAILPCDMPFVPAGFIEYLFGQAQHQTGAVPCVRGRQRTLPAVVHVRAAAAACESVRRQRDSDLAAFVAALDPAVIPEQAVTAHVEPKSLTDIDTYHDLAGCRD</sequence>
<dbReference type="SUPFAM" id="SSF53448">
    <property type="entry name" value="Nucleotide-diphospho-sugar transferases"/>
    <property type="match status" value="1"/>
</dbReference>
<evidence type="ECO:0000313" key="12">
    <source>
        <dbReference type="Proteomes" id="UP000281564"/>
    </source>
</evidence>
<evidence type="ECO:0000313" key="11">
    <source>
        <dbReference type="EMBL" id="RJX49952.1"/>
    </source>
</evidence>
<dbReference type="PANTHER" id="PTHR19136:SF81">
    <property type="entry name" value="MOLYBDENUM COFACTOR GUANYLYLTRANSFERASE"/>
    <property type="match status" value="1"/>
</dbReference>
<dbReference type="AlphaFoldDB" id="A0A3A6QAI2"/>
<dbReference type="PANTHER" id="PTHR19136">
    <property type="entry name" value="MOLYBDENUM COFACTOR GUANYLYLTRANSFERASE"/>
    <property type="match status" value="1"/>
</dbReference>
<keyword evidence="7 8" id="KW-0501">Molybdenum cofactor biosynthesis</keyword>
<dbReference type="HAMAP" id="MF_00316">
    <property type="entry name" value="MobA"/>
    <property type="match status" value="1"/>
</dbReference>
<keyword evidence="11" id="KW-0548">Nucleotidyltransferase</keyword>
<dbReference type="EMBL" id="QMDW01000008">
    <property type="protein sequence ID" value="RJX49952.1"/>
    <property type="molecule type" value="Genomic_DNA"/>
</dbReference>
<evidence type="ECO:0000259" key="10">
    <source>
        <dbReference type="Pfam" id="PF12804"/>
    </source>
</evidence>
<feature type="binding site" evidence="8">
    <location>
        <position position="79"/>
    </location>
    <ligand>
        <name>GTP</name>
        <dbReference type="ChEBI" id="CHEBI:37565"/>
    </ligand>
</feature>
<dbReference type="GO" id="GO:0046872">
    <property type="term" value="F:metal ion binding"/>
    <property type="evidence" value="ECO:0007669"/>
    <property type="project" value="UniProtKB-KW"/>
</dbReference>
<dbReference type="GO" id="GO:0005525">
    <property type="term" value="F:GTP binding"/>
    <property type="evidence" value="ECO:0007669"/>
    <property type="project" value="UniProtKB-UniRule"/>
</dbReference>
<feature type="compositionally biased region" description="Polar residues" evidence="9">
    <location>
        <begin position="1"/>
        <end position="18"/>
    </location>
</feature>
<dbReference type="GO" id="GO:0061603">
    <property type="term" value="F:molybdenum cofactor guanylyltransferase activity"/>
    <property type="evidence" value="ECO:0007669"/>
    <property type="project" value="UniProtKB-EC"/>
</dbReference>
<gene>
    <name evidence="8" type="primary">mobA</name>
    <name evidence="11" type="ORF">DP106_07540</name>
</gene>
<evidence type="ECO:0000256" key="1">
    <source>
        <dbReference type="ARBA" id="ARBA00022490"/>
    </source>
</evidence>
<dbReference type="InterPro" id="IPR029044">
    <property type="entry name" value="Nucleotide-diphossugar_trans"/>
</dbReference>
<dbReference type="InterPro" id="IPR013482">
    <property type="entry name" value="Molybde_CF_guanTrfase"/>
</dbReference>
<dbReference type="Proteomes" id="UP000281564">
    <property type="component" value="Unassembled WGS sequence"/>
</dbReference>
<reference evidence="11 12" key="1">
    <citation type="submission" date="2018-06" db="EMBL/GenBank/DDBJ databases">
        <title>Halonotius sp. F13-13 a new haloarchaeeon isolated from a solar saltern from Isla Cristina, Huelva, Spain.</title>
        <authorList>
            <person name="Duran-Viseras A."/>
            <person name="Sanchez-Porro C."/>
            <person name="Ventosa A."/>
        </authorList>
    </citation>
    <scope>NUCLEOTIDE SEQUENCE [LARGE SCALE GENOMIC DNA]</scope>
    <source>
        <strain evidence="11 12">CECT 7525</strain>
    </source>
</reference>
<feature type="binding site" evidence="8">
    <location>
        <position position="51"/>
    </location>
    <ligand>
        <name>GTP</name>
        <dbReference type="ChEBI" id="CHEBI:37565"/>
    </ligand>
</feature>
<feature type="domain" description="MobA-like NTP transferase" evidence="10">
    <location>
        <begin position="35"/>
        <end position="192"/>
    </location>
</feature>
<keyword evidence="5 8" id="KW-0460">Magnesium</keyword>
<dbReference type="Gene3D" id="3.90.550.10">
    <property type="entry name" value="Spore Coat Polysaccharide Biosynthesis Protein SpsA, Chain A"/>
    <property type="match status" value="1"/>
</dbReference>
<comment type="subcellular location">
    <subcellularLocation>
        <location evidence="8">Cytoplasm</location>
    </subcellularLocation>
</comment>
<evidence type="ECO:0000256" key="8">
    <source>
        <dbReference type="HAMAP-Rule" id="MF_00316"/>
    </source>
</evidence>
<proteinExistence type="inferred from homology"/>
<feature type="binding site" evidence="8">
    <location>
        <begin position="38"/>
        <end position="40"/>
    </location>
    <ligand>
        <name>GTP</name>
        <dbReference type="ChEBI" id="CHEBI:37565"/>
    </ligand>
</feature>
<feature type="region of interest" description="Disordered" evidence="9">
    <location>
        <begin position="1"/>
        <end position="28"/>
    </location>
</feature>
<comment type="similarity">
    <text evidence="8">Belongs to the MobA family.</text>
</comment>
<comment type="catalytic activity">
    <reaction evidence="8">
        <text>Mo-molybdopterin + GTP + H(+) = Mo-molybdopterin guanine dinucleotide + diphosphate</text>
        <dbReference type="Rhea" id="RHEA:34243"/>
        <dbReference type="ChEBI" id="CHEBI:15378"/>
        <dbReference type="ChEBI" id="CHEBI:33019"/>
        <dbReference type="ChEBI" id="CHEBI:37565"/>
        <dbReference type="ChEBI" id="CHEBI:71302"/>
        <dbReference type="ChEBI" id="CHEBI:71310"/>
        <dbReference type="EC" id="2.7.7.77"/>
    </reaction>
</comment>
<dbReference type="CDD" id="cd02503">
    <property type="entry name" value="MobA"/>
    <property type="match status" value="1"/>
</dbReference>
<protein>
    <recommendedName>
        <fullName evidence="8">Probable molybdenum cofactor guanylyltransferase</fullName>
        <shortName evidence="8">MoCo guanylyltransferase</shortName>
        <ecNumber evidence="8">2.7.7.77</ecNumber>
    </recommendedName>
    <alternativeName>
        <fullName evidence="8">GTP:molybdopterin guanylyltransferase</fullName>
    </alternativeName>
    <alternativeName>
        <fullName evidence="8">Mo-MPT guanylyltransferase</fullName>
    </alternativeName>
    <alternativeName>
        <fullName evidence="8">Molybdopterin guanylyltransferase</fullName>
    </alternativeName>
    <alternativeName>
        <fullName evidence="8">Molybdopterin-guanine dinucleotide synthase</fullName>
        <shortName evidence="8">MGD synthase</shortName>
    </alternativeName>
</protein>
<evidence type="ECO:0000256" key="7">
    <source>
        <dbReference type="ARBA" id="ARBA00023150"/>
    </source>
</evidence>
<keyword evidence="1 8" id="KW-0963">Cytoplasm</keyword>
<dbReference type="GO" id="GO:0005737">
    <property type="term" value="C:cytoplasm"/>
    <property type="evidence" value="ECO:0007669"/>
    <property type="project" value="UniProtKB-SubCell"/>
</dbReference>
<dbReference type="InterPro" id="IPR025877">
    <property type="entry name" value="MobA-like_NTP_Trfase"/>
</dbReference>
<feature type="binding site" evidence="8">
    <location>
        <position position="130"/>
    </location>
    <ligand>
        <name>Mg(2+)</name>
        <dbReference type="ChEBI" id="CHEBI:18420"/>
    </ligand>
</feature>
<dbReference type="OrthoDB" id="28434at2157"/>
<evidence type="ECO:0000256" key="9">
    <source>
        <dbReference type="SAM" id="MobiDB-lite"/>
    </source>
</evidence>
<keyword evidence="4 8" id="KW-0547">Nucleotide-binding</keyword>
<dbReference type="GO" id="GO:0006777">
    <property type="term" value="P:Mo-molybdopterin cofactor biosynthetic process"/>
    <property type="evidence" value="ECO:0007669"/>
    <property type="project" value="UniProtKB-KW"/>
</dbReference>